<accession>A0AAE1SDM2</accession>
<proteinExistence type="predicted"/>
<comment type="caution">
    <text evidence="3">The sequence shown here is derived from an EMBL/GenBank/DDBJ whole genome shotgun (WGS) entry which is preliminary data.</text>
</comment>
<name>A0AAE1SDM2_9SOLA</name>
<feature type="chain" id="PRO_5042266263" evidence="2">
    <location>
        <begin position="24"/>
        <end position="100"/>
    </location>
</feature>
<dbReference type="Proteomes" id="UP001291623">
    <property type="component" value="Unassembled WGS sequence"/>
</dbReference>
<organism evidence="3 4">
    <name type="scientific">Anisodus tanguticus</name>
    <dbReference type="NCBI Taxonomy" id="243964"/>
    <lineage>
        <taxon>Eukaryota</taxon>
        <taxon>Viridiplantae</taxon>
        <taxon>Streptophyta</taxon>
        <taxon>Embryophyta</taxon>
        <taxon>Tracheophyta</taxon>
        <taxon>Spermatophyta</taxon>
        <taxon>Magnoliopsida</taxon>
        <taxon>eudicotyledons</taxon>
        <taxon>Gunneridae</taxon>
        <taxon>Pentapetalae</taxon>
        <taxon>asterids</taxon>
        <taxon>lamiids</taxon>
        <taxon>Solanales</taxon>
        <taxon>Solanaceae</taxon>
        <taxon>Solanoideae</taxon>
        <taxon>Hyoscyameae</taxon>
        <taxon>Anisodus</taxon>
    </lineage>
</organism>
<feature type="region of interest" description="Disordered" evidence="1">
    <location>
        <begin position="34"/>
        <end position="60"/>
    </location>
</feature>
<evidence type="ECO:0000256" key="2">
    <source>
        <dbReference type="SAM" id="SignalP"/>
    </source>
</evidence>
<evidence type="ECO:0000313" key="3">
    <source>
        <dbReference type="EMBL" id="KAK4367011.1"/>
    </source>
</evidence>
<dbReference type="EMBL" id="JAVYJV010000007">
    <property type="protein sequence ID" value="KAK4367011.1"/>
    <property type="molecule type" value="Genomic_DNA"/>
</dbReference>
<evidence type="ECO:0000256" key="1">
    <source>
        <dbReference type="SAM" id="MobiDB-lite"/>
    </source>
</evidence>
<dbReference type="PANTHER" id="PTHR37389:SF15">
    <property type="entry name" value="GLYCINE-RICH RNA-BINDING PROTEIN 2-LIKE ISOFORM X1"/>
    <property type="match status" value="1"/>
</dbReference>
<evidence type="ECO:0000313" key="4">
    <source>
        <dbReference type="Proteomes" id="UP001291623"/>
    </source>
</evidence>
<dbReference type="PANTHER" id="PTHR37389">
    <property type="entry name" value="NODULIN-24"/>
    <property type="match status" value="1"/>
</dbReference>
<dbReference type="AlphaFoldDB" id="A0AAE1SDM2"/>
<keyword evidence="2" id="KW-0732">Signal</keyword>
<keyword evidence="4" id="KW-1185">Reference proteome</keyword>
<feature type="compositionally biased region" description="Gly residues" evidence="1">
    <location>
        <begin position="41"/>
        <end position="60"/>
    </location>
</feature>
<protein>
    <submittedName>
        <fullName evidence="3">Uncharacterized protein</fullName>
    </submittedName>
</protein>
<reference evidence="3" key="1">
    <citation type="submission" date="2023-12" db="EMBL/GenBank/DDBJ databases">
        <title>Genome assembly of Anisodus tanguticus.</title>
        <authorList>
            <person name="Wang Y.-J."/>
        </authorList>
    </citation>
    <scope>NUCLEOTIDE SEQUENCE</scope>
    <source>
        <strain evidence="3">KB-2021</strain>
        <tissue evidence="3">Leaf</tissue>
    </source>
</reference>
<gene>
    <name evidence="3" type="ORF">RND71_014891</name>
</gene>
<feature type="signal peptide" evidence="2">
    <location>
        <begin position="1"/>
        <end position="23"/>
    </location>
</feature>
<dbReference type="InterPro" id="IPR010800">
    <property type="entry name" value="GRP"/>
</dbReference>
<dbReference type="Pfam" id="PF07172">
    <property type="entry name" value="GRP"/>
    <property type="match status" value="1"/>
</dbReference>
<sequence>MKVNTLILLALLCAFLFLASTIAIDDKKSANEGQLNAAKQGQGGGGHGGGHGSGGHGGGGHGGGCKYGCCGGYGRGGSCTRCCSTAQESLAYMQKEVNHP</sequence>